<comment type="caution">
    <text evidence="1">The sequence shown here is derived from an EMBL/GenBank/DDBJ whole genome shotgun (WGS) entry which is preliminary data.</text>
</comment>
<dbReference type="AlphaFoldDB" id="A0A9N9CIT0"/>
<keyword evidence="2" id="KW-1185">Reference proteome</keyword>
<accession>A0A9N9CIT0</accession>
<name>A0A9N9CIT0_9GLOM</name>
<dbReference type="OrthoDB" id="5374688at2759"/>
<proteinExistence type="predicted"/>
<dbReference type="EMBL" id="CAJVPL010002209">
    <property type="protein sequence ID" value="CAG8603071.1"/>
    <property type="molecule type" value="Genomic_DNA"/>
</dbReference>
<gene>
    <name evidence="1" type="ORF">AGERDE_LOCUS9199</name>
</gene>
<protein>
    <submittedName>
        <fullName evidence="1">9749_t:CDS:1</fullName>
    </submittedName>
</protein>
<sequence length="711" mass="80659">MAEILGIIERVISLGQQIADRIGAYNEAKASLKRLENILELLKEVVVTITKSNVGTAKIVIIRDTLVDAQKVYVKYVEKLDAKENIHRKNLATVKKFVGIYKAPSILIEIENTIVNVERYLNITKSSMTELREALTNTIDQLVTRLTKECQELQEKLDCCTLSIEPFFAGLGSDNPEALSFWKDRFRSAELSISSIAPYESMYVSWARFVHELEVNFPLKNIPTATNEAYLGDIDAIRQHGNRYYIDQTRTRNLKDIRPLWLPALRKALDPLHRGYIKPHDYFSFLGGESLSKKLRQVVLDSCGYGIFVECQRTSSDIALPSEIESPAHAVGWMSVCQIISVPSPAELGIFIYDKDDEVIKPNLANLVKNFTYPKNDIWVYVRYLQTGQIEKKLLSENVRMLGGLRIGISIAICYALENGSCTWSDSLSIVELEACAGGRYIVTAGSKENTNVFVTKPPIGFGQPDDSEETILPEFDYCLLGPSTIFAQEPKVGEKIQIKAEEYWYDYKVTAVNGENVEYVDWYSTSDTNDNILTEDDEDDSIGFSYQFEDLKKGNSKSWCPWTRGVSNSDIRPYRCLHVGDLVEAPVVYPDYRFHYYGLEESQLYLPARIIDVQGDQYLVKFSPAVIAYKWWPGPNDKEFPREPNANETVKNPFVGVQVMVSMDRVRPYVGAGPHPVLGTQSIRPQSYSAFQGAQFTDQQRIDENILWKQ</sequence>
<evidence type="ECO:0000313" key="2">
    <source>
        <dbReference type="Proteomes" id="UP000789831"/>
    </source>
</evidence>
<evidence type="ECO:0000313" key="1">
    <source>
        <dbReference type="EMBL" id="CAG8603071.1"/>
    </source>
</evidence>
<dbReference type="Proteomes" id="UP000789831">
    <property type="component" value="Unassembled WGS sequence"/>
</dbReference>
<reference evidence="1" key="1">
    <citation type="submission" date="2021-06" db="EMBL/GenBank/DDBJ databases">
        <authorList>
            <person name="Kallberg Y."/>
            <person name="Tangrot J."/>
            <person name="Rosling A."/>
        </authorList>
    </citation>
    <scope>NUCLEOTIDE SEQUENCE</scope>
    <source>
        <strain evidence="1">MT106</strain>
    </source>
</reference>
<organism evidence="1 2">
    <name type="scientific">Ambispora gerdemannii</name>
    <dbReference type="NCBI Taxonomy" id="144530"/>
    <lineage>
        <taxon>Eukaryota</taxon>
        <taxon>Fungi</taxon>
        <taxon>Fungi incertae sedis</taxon>
        <taxon>Mucoromycota</taxon>
        <taxon>Glomeromycotina</taxon>
        <taxon>Glomeromycetes</taxon>
        <taxon>Archaeosporales</taxon>
        <taxon>Ambisporaceae</taxon>
        <taxon>Ambispora</taxon>
    </lineage>
</organism>